<dbReference type="SUPFAM" id="SSF47413">
    <property type="entry name" value="lambda repressor-like DNA-binding domains"/>
    <property type="match status" value="1"/>
</dbReference>
<reference evidence="3" key="1">
    <citation type="submission" date="2023-09" db="EMBL/GenBank/DDBJ databases">
        <authorList>
            <person name="Li S."/>
            <person name="Li X."/>
            <person name="Zhang C."/>
            <person name="Zhao Z."/>
        </authorList>
    </citation>
    <scope>NUCLEOTIDE SEQUENCE [LARGE SCALE GENOMIC DNA]</scope>
    <source>
        <strain evidence="3">SQ149</strain>
    </source>
</reference>
<dbReference type="Gene3D" id="1.10.260.40">
    <property type="entry name" value="lambda repressor-like DNA-binding domains"/>
    <property type="match status" value="1"/>
</dbReference>
<dbReference type="EMBL" id="CP134145">
    <property type="protein sequence ID" value="WNC72717.1"/>
    <property type="molecule type" value="Genomic_DNA"/>
</dbReference>
<accession>A0ABY9TV47</accession>
<dbReference type="CDD" id="cd00093">
    <property type="entry name" value="HTH_XRE"/>
    <property type="match status" value="1"/>
</dbReference>
<dbReference type="SMART" id="SM00530">
    <property type="entry name" value="HTH_XRE"/>
    <property type="match status" value="1"/>
</dbReference>
<feature type="domain" description="HTH cro/C1-type" evidence="1">
    <location>
        <begin position="10"/>
        <end position="63"/>
    </location>
</feature>
<evidence type="ECO:0000313" key="2">
    <source>
        <dbReference type="EMBL" id="WNC72717.1"/>
    </source>
</evidence>
<dbReference type="RefSeq" id="WP_348391833.1">
    <property type="nucleotide sequence ID" value="NZ_CP134145.1"/>
</dbReference>
<proteinExistence type="predicted"/>
<evidence type="ECO:0000259" key="1">
    <source>
        <dbReference type="PROSITE" id="PS50943"/>
    </source>
</evidence>
<dbReference type="PROSITE" id="PS50943">
    <property type="entry name" value="HTH_CROC1"/>
    <property type="match status" value="1"/>
</dbReference>
<dbReference type="InterPro" id="IPR001387">
    <property type="entry name" value="Cro/C1-type_HTH"/>
</dbReference>
<evidence type="ECO:0000313" key="3">
    <source>
        <dbReference type="Proteomes" id="UP001258994"/>
    </source>
</evidence>
<sequence length="199" mass="22059">MDMKINIKLIKKLRTEKSWTQDQLAMIAGVSLRTIQRLENKGTTSLETLKAIAVVFGMDASQLNKEQDVSAISDGQTNKFLTRITNGTQLSSVLDGSLAFRINHDDPETAETADFLAEALSTIEDWGQLLSSLDSGEKVKASFSLSTLIKKIELHGFCVFGLKTVEKMELYNVDKWPVANISIVRIHSDKIIKVEGSNQ</sequence>
<dbReference type="InterPro" id="IPR010982">
    <property type="entry name" value="Lambda_DNA-bd_dom_sf"/>
</dbReference>
<name>A0ABY9TV47_9GAMM</name>
<organism evidence="2 3">
    <name type="scientific">Thalassotalea psychrophila</name>
    <dbReference type="NCBI Taxonomy" id="3065647"/>
    <lineage>
        <taxon>Bacteria</taxon>
        <taxon>Pseudomonadati</taxon>
        <taxon>Pseudomonadota</taxon>
        <taxon>Gammaproteobacteria</taxon>
        <taxon>Alteromonadales</taxon>
        <taxon>Colwelliaceae</taxon>
        <taxon>Thalassotalea</taxon>
    </lineage>
</organism>
<gene>
    <name evidence="2" type="ORF">RGQ13_01680</name>
</gene>
<keyword evidence="3" id="KW-1185">Reference proteome</keyword>
<protein>
    <submittedName>
        <fullName evidence="2">Helix-turn-helix transcriptional regulator</fullName>
    </submittedName>
</protein>
<dbReference type="Proteomes" id="UP001258994">
    <property type="component" value="Chromosome"/>
</dbReference>
<dbReference type="Pfam" id="PF01381">
    <property type="entry name" value="HTH_3"/>
    <property type="match status" value="1"/>
</dbReference>